<dbReference type="EMBL" id="SJPF01000001">
    <property type="protein sequence ID" value="TWT39188.1"/>
    <property type="molecule type" value="Genomic_DNA"/>
</dbReference>
<evidence type="ECO:0008006" key="3">
    <source>
        <dbReference type="Google" id="ProtNLM"/>
    </source>
</evidence>
<comment type="caution">
    <text evidence="1">The sequence shown here is derived from an EMBL/GenBank/DDBJ whole genome shotgun (WGS) entry which is preliminary data.</text>
</comment>
<dbReference type="Proteomes" id="UP000318878">
    <property type="component" value="Unassembled WGS sequence"/>
</dbReference>
<evidence type="ECO:0000313" key="1">
    <source>
        <dbReference type="EMBL" id="TWT39188.1"/>
    </source>
</evidence>
<dbReference type="PROSITE" id="PS51257">
    <property type="entry name" value="PROKAR_LIPOPROTEIN"/>
    <property type="match status" value="1"/>
</dbReference>
<dbReference type="OrthoDB" id="268362at2"/>
<name>A0A5C5VKP5_9BACT</name>
<gene>
    <name evidence="1" type="ORF">Enr8_08840</name>
</gene>
<protein>
    <recommendedName>
        <fullName evidence="3">Carboxypeptidase regulatory-like domain-containing protein</fullName>
    </recommendedName>
</protein>
<organism evidence="1 2">
    <name type="scientific">Blastopirellula retiformator</name>
    <dbReference type="NCBI Taxonomy" id="2527970"/>
    <lineage>
        <taxon>Bacteria</taxon>
        <taxon>Pseudomonadati</taxon>
        <taxon>Planctomycetota</taxon>
        <taxon>Planctomycetia</taxon>
        <taxon>Pirellulales</taxon>
        <taxon>Pirellulaceae</taxon>
        <taxon>Blastopirellula</taxon>
    </lineage>
</organism>
<accession>A0A5C5VKP5</accession>
<reference evidence="1 2" key="1">
    <citation type="submission" date="2019-02" db="EMBL/GenBank/DDBJ databases">
        <title>Deep-cultivation of Planctomycetes and their phenomic and genomic characterization uncovers novel biology.</title>
        <authorList>
            <person name="Wiegand S."/>
            <person name="Jogler M."/>
            <person name="Boedeker C."/>
            <person name="Pinto D."/>
            <person name="Vollmers J."/>
            <person name="Rivas-Marin E."/>
            <person name="Kohn T."/>
            <person name="Peeters S.H."/>
            <person name="Heuer A."/>
            <person name="Rast P."/>
            <person name="Oberbeckmann S."/>
            <person name="Bunk B."/>
            <person name="Jeske O."/>
            <person name="Meyerdierks A."/>
            <person name="Storesund J.E."/>
            <person name="Kallscheuer N."/>
            <person name="Luecker S."/>
            <person name="Lage O.M."/>
            <person name="Pohl T."/>
            <person name="Merkel B.J."/>
            <person name="Hornburger P."/>
            <person name="Mueller R.-W."/>
            <person name="Bruemmer F."/>
            <person name="Labrenz M."/>
            <person name="Spormann A.M."/>
            <person name="Op Den Camp H."/>
            <person name="Overmann J."/>
            <person name="Amann R."/>
            <person name="Jetten M.S.M."/>
            <person name="Mascher T."/>
            <person name="Medema M.H."/>
            <person name="Devos D.P."/>
            <person name="Kaster A.-K."/>
            <person name="Ovreas L."/>
            <person name="Rohde M."/>
            <person name="Galperin M.Y."/>
            <person name="Jogler C."/>
        </authorList>
    </citation>
    <scope>NUCLEOTIDE SEQUENCE [LARGE SCALE GENOMIC DNA]</scope>
    <source>
        <strain evidence="1 2">Enr8</strain>
    </source>
</reference>
<sequence length="157" mass="16881">MRTSQLALLLIVTVAGIGCGKARDPNRPKTVPVTAVVTYQGKPVEKATVTFAGAEVRGAVGHTDDQGEVKLWTYEEADGVIPGTYEVAIRKLEVLALPDPETVSPAEYSRLSRQMNSALSGAPQHLLPKRYASEETSGLTVEVKDPGENVFAFELED</sequence>
<dbReference type="RefSeq" id="WP_146429377.1">
    <property type="nucleotide sequence ID" value="NZ_SJPF01000001.1"/>
</dbReference>
<dbReference type="AlphaFoldDB" id="A0A5C5VKP5"/>
<evidence type="ECO:0000313" key="2">
    <source>
        <dbReference type="Proteomes" id="UP000318878"/>
    </source>
</evidence>
<proteinExistence type="predicted"/>
<keyword evidence="2" id="KW-1185">Reference proteome</keyword>